<organism evidence="2">
    <name type="scientific">Cuerna arida</name>
    <dbReference type="NCBI Taxonomy" id="1464854"/>
    <lineage>
        <taxon>Eukaryota</taxon>
        <taxon>Metazoa</taxon>
        <taxon>Ecdysozoa</taxon>
        <taxon>Arthropoda</taxon>
        <taxon>Hexapoda</taxon>
        <taxon>Insecta</taxon>
        <taxon>Pterygota</taxon>
        <taxon>Neoptera</taxon>
        <taxon>Paraneoptera</taxon>
        <taxon>Hemiptera</taxon>
        <taxon>Auchenorrhyncha</taxon>
        <taxon>Membracoidea</taxon>
        <taxon>Cicadellidae</taxon>
        <taxon>Cicadellinae</taxon>
        <taxon>Proconiini</taxon>
        <taxon>Cuerna</taxon>
    </lineage>
</organism>
<evidence type="ECO:0000313" key="2">
    <source>
        <dbReference type="EMBL" id="JAS41818.1"/>
    </source>
</evidence>
<dbReference type="PANTHER" id="PTHR11012:SF56">
    <property type="entry name" value="CHK KINASE-LIKE DOMAIN-CONTAINING PROTEIN-RELATED"/>
    <property type="match status" value="1"/>
</dbReference>
<reference evidence="2" key="1">
    <citation type="submission" date="2015-11" db="EMBL/GenBank/DDBJ databases">
        <title>De novo transcriptome assembly of four potential Pierce s Disease insect vectors from Arizona vineyards.</title>
        <authorList>
            <person name="Tassone E.E."/>
        </authorList>
    </citation>
    <scope>NUCLEOTIDE SEQUENCE</scope>
</reference>
<dbReference type="Pfam" id="PF02958">
    <property type="entry name" value="EcKL"/>
    <property type="match status" value="1"/>
</dbReference>
<dbReference type="InterPro" id="IPR011009">
    <property type="entry name" value="Kinase-like_dom_sf"/>
</dbReference>
<dbReference type="EMBL" id="GECZ01027951">
    <property type="protein sequence ID" value="JAS41818.1"/>
    <property type="molecule type" value="Transcribed_RNA"/>
</dbReference>
<dbReference type="SMART" id="SM00587">
    <property type="entry name" value="CHK"/>
    <property type="match status" value="1"/>
</dbReference>
<evidence type="ECO:0000259" key="1">
    <source>
        <dbReference type="SMART" id="SM00587"/>
    </source>
</evidence>
<proteinExistence type="predicted"/>
<dbReference type="AlphaFoldDB" id="A0A1B6EV79"/>
<name>A0A1B6EV79_9HEMI</name>
<dbReference type="InterPro" id="IPR004119">
    <property type="entry name" value="EcKL"/>
</dbReference>
<accession>A0A1B6EV79</accession>
<gene>
    <name evidence="2" type="ORF">g.12829</name>
</gene>
<dbReference type="InterPro" id="IPR015897">
    <property type="entry name" value="CHK_kinase-like"/>
</dbReference>
<protein>
    <recommendedName>
        <fullName evidence="1">CHK kinase-like domain-containing protein</fullName>
    </recommendedName>
</protein>
<dbReference type="Gene3D" id="3.90.1200.10">
    <property type="match status" value="1"/>
</dbReference>
<feature type="domain" description="CHK kinase-like" evidence="1">
    <location>
        <begin position="122"/>
        <end position="314"/>
    </location>
</feature>
<dbReference type="SUPFAM" id="SSF56112">
    <property type="entry name" value="Protein kinase-like (PK-like)"/>
    <property type="match status" value="1"/>
</dbReference>
<dbReference type="PANTHER" id="PTHR11012">
    <property type="entry name" value="PROTEIN KINASE-LIKE DOMAIN-CONTAINING"/>
    <property type="match status" value="1"/>
</dbReference>
<sequence length="398" mass="45671">MEQEHLAWLDEDFLASALQEEYDSKVTIVKFSSSQAVAAGNNYTSHMYRVKVEFTVEGSDLQGTSLIVKIPITKGIITEIADGYEFHYKEPRIYKEVLPMLSKIVNCEFGPRFFNCPVKNGIILKDLNKEGYVICDKFKQLDFSHCELVYMTLAKFHASSVACYHKNPELIEELGKDVIFLKKSKMLEEFVKSSVKCFEKVLSEMEGCEHAVELILDRADHMVESIADMCQPKPSGLNVLNHGDLWINNMLFKHSDSGEVEDVRFIDFQISRWSSPVLDLVYFLWTSADEEVRGHRQKELFSLYLQTLNSNLEQLGCPERLSAQELEDDHRAASDYVLLTISGTLPLILSESDDAVNMEEITTDDFKSGNAFEHLYNSKRFRAFIPKMMEQFQKWIAS</sequence>